<dbReference type="AlphaFoldDB" id="A0A2D0KNK1"/>
<gene>
    <name evidence="1" type="ORF">Xsto_02448</name>
</gene>
<dbReference type="RefSeq" id="WP_244590389.1">
    <property type="nucleotide sequence ID" value="NZ_CAWNRH010000095.1"/>
</dbReference>
<name>A0A2D0KNK1_9GAMM</name>
<evidence type="ECO:0000313" key="2">
    <source>
        <dbReference type="Proteomes" id="UP000222366"/>
    </source>
</evidence>
<dbReference type="EMBL" id="NJAJ01000021">
    <property type="protein sequence ID" value="PHM64986.1"/>
    <property type="molecule type" value="Genomic_DNA"/>
</dbReference>
<comment type="caution">
    <text evidence="1">The sequence shown here is derived from an EMBL/GenBank/DDBJ whole genome shotgun (WGS) entry which is preliminary data.</text>
</comment>
<protein>
    <submittedName>
        <fullName evidence="1">Uncharacterized protein</fullName>
    </submittedName>
</protein>
<keyword evidence="2" id="KW-1185">Reference proteome</keyword>
<evidence type="ECO:0000313" key="1">
    <source>
        <dbReference type="EMBL" id="PHM64986.1"/>
    </source>
</evidence>
<proteinExistence type="predicted"/>
<accession>A0A2D0KNK1</accession>
<dbReference type="Proteomes" id="UP000222366">
    <property type="component" value="Unassembled WGS sequence"/>
</dbReference>
<reference evidence="1 2" key="1">
    <citation type="journal article" date="2017" name="Nat. Microbiol.">
        <title>Natural product diversity associated with the nematode symbionts Photorhabdus and Xenorhabdus.</title>
        <authorList>
            <person name="Tobias N.J."/>
            <person name="Wolff H."/>
            <person name="Djahanschiri B."/>
            <person name="Grundmann F."/>
            <person name="Kronenwerth M."/>
            <person name="Shi Y.M."/>
            <person name="Simonyi S."/>
            <person name="Grun P."/>
            <person name="Shapiro-Ilan D."/>
            <person name="Pidot S.J."/>
            <person name="Stinear T.P."/>
            <person name="Ebersberger I."/>
            <person name="Bode H.B."/>
        </authorList>
    </citation>
    <scope>NUCLEOTIDE SEQUENCE [LARGE SCALE GENOMIC DNA]</scope>
    <source>
        <strain evidence="1 2">DSM 17904</strain>
    </source>
</reference>
<organism evidence="1 2">
    <name type="scientific">Xenorhabdus stockiae</name>
    <dbReference type="NCBI Taxonomy" id="351614"/>
    <lineage>
        <taxon>Bacteria</taxon>
        <taxon>Pseudomonadati</taxon>
        <taxon>Pseudomonadota</taxon>
        <taxon>Gammaproteobacteria</taxon>
        <taxon>Enterobacterales</taxon>
        <taxon>Morganellaceae</taxon>
        <taxon>Xenorhabdus</taxon>
    </lineage>
</organism>
<sequence>MSIGIIITHEDNPNKKLIFNFYSWVEVLKAIIIKYANKSESEAEYLVLNHSAVCSSIDDYMSVGLRSHDLEYNWAMFIAYGHEYWLKGIPSQEPEGFEEWEEQYRKKHNLKEFSFEYIHE</sequence>